<accession>J0LA08</accession>
<keyword evidence="1" id="KW-0472">Membrane</keyword>
<name>J0LA08_AURST</name>
<organism evidence="2 3">
    <name type="scientific">Auricularia subglabra (strain TFB-10046 / SS5)</name>
    <name type="common">White-rot fungus</name>
    <name type="synonym">Auricularia delicata (strain TFB10046)</name>
    <dbReference type="NCBI Taxonomy" id="717982"/>
    <lineage>
        <taxon>Eukaryota</taxon>
        <taxon>Fungi</taxon>
        <taxon>Dikarya</taxon>
        <taxon>Basidiomycota</taxon>
        <taxon>Agaricomycotina</taxon>
        <taxon>Agaricomycetes</taxon>
        <taxon>Auriculariales</taxon>
        <taxon>Auriculariaceae</taxon>
        <taxon>Auricularia</taxon>
    </lineage>
</organism>
<dbReference type="InParanoid" id="J0LA08"/>
<feature type="transmembrane region" description="Helical" evidence="1">
    <location>
        <begin position="50"/>
        <end position="68"/>
    </location>
</feature>
<dbReference type="EMBL" id="JH688352">
    <property type="protein sequence ID" value="EJD33231.1"/>
    <property type="molecule type" value="Genomic_DNA"/>
</dbReference>
<gene>
    <name evidence="2" type="ORF">AURDEDRAFT_177688</name>
</gene>
<dbReference type="KEGG" id="adl:AURDEDRAFT_177688"/>
<dbReference type="Proteomes" id="UP000006514">
    <property type="component" value="Unassembled WGS sequence"/>
</dbReference>
<sequence length="122" mass="12704">MAAAPSLFDVLAPSATLLLVVGLRALSLRVHLPVWLLHPANSVVKIPREILVPLVLSPIPLLVIAALFDVAPPIGLTCPAPPPGALGRGARLSPDDCRLTIGHRRCKPTPSLRCSTAGPPSP</sequence>
<feature type="transmembrane region" description="Helical" evidence="1">
    <location>
        <begin position="15"/>
        <end position="38"/>
    </location>
</feature>
<proteinExistence type="predicted"/>
<evidence type="ECO:0000313" key="2">
    <source>
        <dbReference type="EMBL" id="EJD33231.1"/>
    </source>
</evidence>
<reference evidence="3" key="1">
    <citation type="journal article" date="2012" name="Science">
        <title>The Paleozoic origin of enzymatic lignin decomposition reconstructed from 31 fungal genomes.</title>
        <authorList>
            <person name="Floudas D."/>
            <person name="Binder M."/>
            <person name="Riley R."/>
            <person name="Barry K."/>
            <person name="Blanchette R.A."/>
            <person name="Henrissat B."/>
            <person name="Martinez A.T."/>
            <person name="Otillar R."/>
            <person name="Spatafora J.W."/>
            <person name="Yadav J.S."/>
            <person name="Aerts A."/>
            <person name="Benoit I."/>
            <person name="Boyd A."/>
            <person name="Carlson A."/>
            <person name="Copeland A."/>
            <person name="Coutinho P.M."/>
            <person name="de Vries R.P."/>
            <person name="Ferreira P."/>
            <person name="Findley K."/>
            <person name="Foster B."/>
            <person name="Gaskell J."/>
            <person name="Glotzer D."/>
            <person name="Gorecki P."/>
            <person name="Heitman J."/>
            <person name="Hesse C."/>
            <person name="Hori C."/>
            <person name="Igarashi K."/>
            <person name="Jurgens J.A."/>
            <person name="Kallen N."/>
            <person name="Kersten P."/>
            <person name="Kohler A."/>
            <person name="Kuees U."/>
            <person name="Kumar T.K.A."/>
            <person name="Kuo A."/>
            <person name="LaButti K."/>
            <person name="Larrondo L.F."/>
            <person name="Lindquist E."/>
            <person name="Ling A."/>
            <person name="Lombard V."/>
            <person name="Lucas S."/>
            <person name="Lundell T."/>
            <person name="Martin R."/>
            <person name="McLaughlin D.J."/>
            <person name="Morgenstern I."/>
            <person name="Morin E."/>
            <person name="Murat C."/>
            <person name="Nagy L.G."/>
            <person name="Nolan M."/>
            <person name="Ohm R.A."/>
            <person name="Patyshakuliyeva A."/>
            <person name="Rokas A."/>
            <person name="Ruiz-Duenas F.J."/>
            <person name="Sabat G."/>
            <person name="Salamov A."/>
            <person name="Samejima M."/>
            <person name="Schmutz J."/>
            <person name="Slot J.C."/>
            <person name="St John F."/>
            <person name="Stenlid J."/>
            <person name="Sun H."/>
            <person name="Sun S."/>
            <person name="Syed K."/>
            <person name="Tsang A."/>
            <person name="Wiebenga A."/>
            <person name="Young D."/>
            <person name="Pisabarro A."/>
            <person name="Eastwood D.C."/>
            <person name="Martin F."/>
            <person name="Cullen D."/>
            <person name="Grigoriev I.V."/>
            <person name="Hibbett D.S."/>
        </authorList>
    </citation>
    <scope>NUCLEOTIDE SEQUENCE [LARGE SCALE GENOMIC DNA]</scope>
    <source>
        <strain evidence="3">TFB10046</strain>
    </source>
</reference>
<evidence type="ECO:0000256" key="1">
    <source>
        <dbReference type="SAM" id="Phobius"/>
    </source>
</evidence>
<protein>
    <submittedName>
        <fullName evidence="2">Uncharacterized protein</fullName>
    </submittedName>
</protein>
<evidence type="ECO:0000313" key="3">
    <source>
        <dbReference type="Proteomes" id="UP000006514"/>
    </source>
</evidence>
<dbReference type="AlphaFoldDB" id="J0LA08"/>
<keyword evidence="1" id="KW-0812">Transmembrane</keyword>
<keyword evidence="3" id="KW-1185">Reference proteome</keyword>
<keyword evidence="1" id="KW-1133">Transmembrane helix</keyword>